<gene>
    <name evidence="3" type="ORF">H310_03750</name>
</gene>
<feature type="domain" description="ZW10 C-terminal helical" evidence="2">
    <location>
        <begin position="564"/>
        <end position="708"/>
    </location>
</feature>
<protein>
    <recommendedName>
        <fullName evidence="4">Centromere/kinetochore protein zw10</fullName>
    </recommendedName>
</protein>
<reference evidence="3" key="1">
    <citation type="submission" date="2013-12" db="EMBL/GenBank/DDBJ databases">
        <title>The Genome Sequence of Aphanomyces invadans NJM9701.</title>
        <authorList>
            <consortium name="The Broad Institute Genomics Platform"/>
            <person name="Russ C."/>
            <person name="Tyler B."/>
            <person name="van West P."/>
            <person name="Dieguez-Uribeondo J."/>
            <person name="Young S.K."/>
            <person name="Zeng Q."/>
            <person name="Gargeya S."/>
            <person name="Fitzgerald M."/>
            <person name="Abouelleil A."/>
            <person name="Alvarado L."/>
            <person name="Chapman S.B."/>
            <person name="Gainer-Dewar J."/>
            <person name="Goldberg J."/>
            <person name="Griggs A."/>
            <person name="Gujja S."/>
            <person name="Hansen M."/>
            <person name="Howarth C."/>
            <person name="Imamovic A."/>
            <person name="Ireland A."/>
            <person name="Larimer J."/>
            <person name="McCowan C."/>
            <person name="Murphy C."/>
            <person name="Pearson M."/>
            <person name="Poon T.W."/>
            <person name="Priest M."/>
            <person name="Roberts A."/>
            <person name="Saif S."/>
            <person name="Shea T."/>
            <person name="Sykes S."/>
            <person name="Wortman J."/>
            <person name="Nusbaum C."/>
            <person name="Birren B."/>
        </authorList>
    </citation>
    <scope>NUCLEOTIDE SEQUENCE [LARGE SCALE GENOMIC DNA]</scope>
    <source>
        <strain evidence="3">NJM9701</strain>
    </source>
</reference>
<dbReference type="eggNOG" id="KOG2163">
    <property type="taxonomic scope" value="Eukaryota"/>
</dbReference>
<dbReference type="GO" id="GO:0007094">
    <property type="term" value="P:mitotic spindle assembly checkpoint signaling"/>
    <property type="evidence" value="ECO:0007669"/>
    <property type="project" value="TreeGrafter"/>
</dbReference>
<accession>A0A024UJX2</accession>
<dbReference type="OrthoDB" id="534815at2759"/>
<dbReference type="PANTHER" id="PTHR12205">
    <property type="entry name" value="CENTROMERE/KINETOCHORE PROTEIN ZW10"/>
    <property type="match status" value="1"/>
</dbReference>
<dbReference type="InterPro" id="IPR046362">
    <property type="entry name" value="Zw10/DSL1_C_sf"/>
</dbReference>
<dbReference type="Pfam" id="PF22766">
    <property type="entry name" value="ZW10_C2"/>
    <property type="match status" value="1"/>
</dbReference>
<dbReference type="GO" id="GO:0005737">
    <property type="term" value="C:cytoplasm"/>
    <property type="evidence" value="ECO:0007669"/>
    <property type="project" value="GOC"/>
</dbReference>
<dbReference type="GO" id="GO:0006888">
    <property type="term" value="P:endoplasmic reticulum to Golgi vesicle-mediated transport"/>
    <property type="evidence" value="ECO:0007669"/>
    <property type="project" value="TreeGrafter"/>
</dbReference>
<feature type="domain" description="Centromere/kinetochore protein zw10 C-terminal" evidence="1">
    <location>
        <begin position="419"/>
        <end position="540"/>
    </location>
</feature>
<sequence>MSATTESVARKVEELHEQVASLKCQIVEAVRIFNGSSANAASTMSIDEAMQFASKWSRQGGGPSEVQIRLHELEAVLSDTVAQLQPEAATHHHNQLQMSIATKTRLQAQIQQSREMLDLLDVLSQFDMLFQHFDTQIDQNAYDVAAADVASMERLLHDIRASSSLHVMDMMRTQTRMRQNQLHFALDAKVDAVCAVSPKKLELFPAHDLWPSLEVAHRLSFHLDALASSIHRHILVPILTDANVDPQIHSNTLALLTKPALSTANPAAVPLFAKALQHVLSVFQFIHAHWPDQASLGNVLWNAHAEAPLLALFVQSLPSSLADLAAFKAAVQPVMHGFDASMHTIGWTASSAHFLDHLDSRYAAEKRERVLVAVRHSMHKDYMDSVVVSTTDHHSTLSSGKKKGSTDAVVHPDQPSELRVSLCASKLWTQVESLLDEASLDNDASKDVSLALFHTARDAIFLFRMGLASLHKEALVQDPRVVMLVHNDCILLTHHMLTCMYRRKSSLPRGVGLIDMVPDVRDFGEHVVMHFAKTQSDKMLASLHTCPPWSDMLDDAAFNQAETCLKVVLFQLQRIAQHWNDDGLDVSATVLGRMLRPLLHHLMQSLLHATAAAGPMDKAIHSTHHLFQLWVDATTDGSIFASPSVADKHTPNLAKFRLLTQLMEDSVENVQDKWVSGALKDVGAADVAAFLKLVFPDTPQRAKALAAISKLK</sequence>
<dbReference type="InterPro" id="IPR048343">
    <property type="entry name" value="ZW10_C"/>
</dbReference>
<dbReference type="InterPro" id="IPR055148">
    <property type="entry name" value="ZW10_C_2"/>
</dbReference>
<dbReference type="GeneID" id="20080800"/>
<dbReference type="STRING" id="157072.A0A024UJX2"/>
<organism evidence="3">
    <name type="scientific">Aphanomyces invadans</name>
    <dbReference type="NCBI Taxonomy" id="157072"/>
    <lineage>
        <taxon>Eukaryota</taxon>
        <taxon>Sar</taxon>
        <taxon>Stramenopiles</taxon>
        <taxon>Oomycota</taxon>
        <taxon>Saprolegniomycetes</taxon>
        <taxon>Saprolegniales</taxon>
        <taxon>Verrucalvaceae</taxon>
        <taxon>Aphanomyces</taxon>
    </lineage>
</organism>
<dbReference type="VEuPathDB" id="FungiDB:H310_03750"/>
<proteinExistence type="predicted"/>
<dbReference type="GO" id="GO:1990423">
    <property type="term" value="C:RZZ complex"/>
    <property type="evidence" value="ECO:0007669"/>
    <property type="project" value="TreeGrafter"/>
</dbReference>
<dbReference type="Gene3D" id="1.10.357.150">
    <property type="match status" value="1"/>
</dbReference>
<evidence type="ECO:0000259" key="2">
    <source>
        <dbReference type="Pfam" id="PF22766"/>
    </source>
</evidence>
<evidence type="ECO:0008006" key="4">
    <source>
        <dbReference type="Google" id="ProtNLM"/>
    </source>
</evidence>
<dbReference type="RefSeq" id="XP_008865949.1">
    <property type="nucleotide sequence ID" value="XM_008867727.1"/>
</dbReference>
<dbReference type="Pfam" id="PF20666">
    <property type="entry name" value="ZW10_C"/>
    <property type="match status" value="1"/>
</dbReference>
<dbReference type="PANTHER" id="PTHR12205:SF0">
    <property type="entry name" value="CENTROMERE_KINETOCHORE PROTEIN ZW10 HOMOLOG"/>
    <property type="match status" value="1"/>
</dbReference>
<name>A0A024UJX2_9STRA</name>
<evidence type="ECO:0000313" key="3">
    <source>
        <dbReference type="EMBL" id="ETW06172.1"/>
    </source>
</evidence>
<evidence type="ECO:0000259" key="1">
    <source>
        <dbReference type="Pfam" id="PF20666"/>
    </source>
</evidence>
<dbReference type="AlphaFoldDB" id="A0A024UJX2"/>
<dbReference type="EMBL" id="KI913956">
    <property type="protein sequence ID" value="ETW06172.1"/>
    <property type="molecule type" value="Genomic_DNA"/>
</dbReference>